<dbReference type="Pfam" id="PF00271">
    <property type="entry name" value="Helicase_C"/>
    <property type="match status" value="1"/>
</dbReference>
<comment type="caution">
    <text evidence="3">The sequence shown here is derived from an EMBL/GenBank/DDBJ whole genome shotgun (WGS) entry which is preliminary data.</text>
</comment>
<name>A0ABR4Z5N5_9NOCA</name>
<dbReference type="InterPro" id="IPR014001">
    <property type="entry name" value="Helicase_ATP-bd"/>
</dbReference>
<dbReference type="InterPro" id="IPR001650">
    <property type="entry name" value="Helicase_C-like"/>
</dbReference>
<dbReference type="SMART" id="SM00487">
    <property type="entry name" value="DEXDc"/>
    <property type="match status" value="1"/>
</dbReference>
<dbReference type="InterPro" id="IPR006935">
    <property type="entry name" value="Helicase/UvrB_N"/>
</dbReference>
<dbReference type="InterPro" id="IPR050742">
    <property type="entry name" value="Helicase_Restrict-Modif_Enz"/>
</dbReference>
<evidence type="ECO:0000259" key="1">
    <source>
        <dbReference type="PROSITE" id="PS51192"/>
    </source>
</evidence>
<dbReference type="SMART" id="SM00490">
    <property type="entry name" value="HELICc"/>
    <property type="match status" value="1"/>
</dbReference>
<reference evidence="3 4" key="1">
    <citation type="journal article" date="2014" name="Int. J. Syst. Evol. Microbiol.">
        <title>Nocardia vulneris sp. nov., isolated from wounds of human patients in North America.</title>
        <authorList>
            <person name="Lasker B.A."/>
            <person name="Bell M."/>
            <person name="Klenk H.P."/>
            <person name="Sproer C."/>
            <person name="Schumann C."/>
            <person name="Schumann P."/>
            <person name="Brown J.M."/>
        </authorList>
    </citation>
    <scope>NUCLEOTIDE SEQUENCE [LARGE SCALE GENOMIC DNA]</scope>
    <source>
        <strain evidence="3 4">W9851</strain>
    </source>
</reference>
<feature type="domain" description="Helicase C-terminal" evidence="2">
    <location>
        <begin position="1305"/>
        <end position="1449"/>
    </location>
</feature>
<proteinExistence type="predicted"/>
<evidence type="ECO:0000313" key="3">
    <source>
        <dbReference type="EMBL" id="KIA60651.1"/>
    </source>
</evidence>
<protein>
    <recommendedName>
        <fullName evidence="5">Helicase</fullName>
    </recommendedName>
</protein>
<dbReference type="Pfam" id="PF04851">
    <property type="entry name" value="ResIII"/>
    <property type="match status" value="1"/>
</dbReference>
<evidence type="ECO:0008006" key="5">
    <source>
        <dbReference type="Google" id="ProtNLM"/>
    </source>
</evidence>
<dbReference type="PROSITE" id="PS51192">
    <property type="entry name" value="HELICASE_ATP_BIND_1"/>
    <property type="match status" value="1"/>
</dbReference>
<dbReference type="PANTHER" id="PTHR47396">
    <property type="entry name" value="TYPE I RESTRICTION ENZYME ECOKI R PROTEIN"/>
    <property type="match status" value="1"/>
</dbReference>
<feature type="domain" description="Helicase ATP-binding" evidence="1">
    <location>
        <begin position="1062"/>
        <end position="1235"/>
    </location>
</feature>
<evidence type="ECO:0000259" key="2">
    <source>
        <dbReference type="PROSITE" id="PS51194"/>
    </source>
</evidence>
<accession>A0ABR4Z5N5</accession>
<dbReference type="SUPFAM" id="SSF52540">
    <property type="entry name" value="P-loop containing nucleoside triphosphate hydrolases"/>
    <property type="match status" value="1"/>
</dbReference>
<dbReference type="Gene3D" id="3.40.50.300">
    <property type="entry name" value="P-loop containing nucleotide triphosphate hydrolases"/>
    <property type="match status" value="2"/>
</dbReference>
<dbReference type="Proteomes" id="UP000031364">
    <property type="component" value="Unassembled WGS sequence"/>
</dbReference>
<keyword evidence="4" id="KW-1185">Reference proteome</keyword>
<dbReference type="PANTHER" id="PTHR47396:SF1">
    <property type="entry name" value="ATP-DEPENDENT HELICASE IRC3-RELATED"/>
    <property type="match status" value="1"/>
</dbReference>
<organism evidence="3 4">
    <name type="scientific">Nocardia vulneris</name>
    <dbReference type="NCBI Taxonomy" id="1141657"/>
    <lineage>
        <taxon>Bacteria</taxon>
        <taxon>Bacillati</taxon>
        <taxon>Actinomycetota</taxon>
        <taxon>Actinomycetes</taxon>
        <taxon>Mycobacteriales</taxon>
        <taxon>Nocardiaceae</taxon>
        <taxon>Nocardia</taxon>
    </lineage>
</organism>
<sequence length="1449" mass="159904">MTMIGIETLMASHLSRKRDEEIGRFGLGFKSVLGISDRPEIISRTGSVRFDRDFSEKLVRTISPNAPHTPVLRIGAPFDPFDLISADPVLASLTEWASTVVRLPLKEDASWLGTKLLEFPPEFLLFATQVEQLDLYDATSEARRTWRADWEHDQAFLSSENSRIGWKVFRTTHQPSMQARGEAGAITGRETIEVSWAVPDGDRGKPGSFWSFFPTNSQTTLSGIVNAPFKTNEDRHDILEGEYNREILVSVLPDLVSTNLHRLVDPTDPGSVLDILPARGRESRSWADRDINEPIMNAVARVQCLPDMNGSLLRPVGIKLPPTITSEFNTWKPRWAAVEGRPSDWLHGSADRTTERRAKVERLAALAAVKPRTIGEWLRALAVSAGVAGSQEAIQLAALVDAHASEHSAEMRRAAFVLAADGSYQTPNPGRIFVSDFDSEPTAQFVHPDVTKDQAVVDALRILGVDRMDQLGRLKAHITRMQVGAITGMAVEQLWNLTRGLPGQIAAKTLSETFSGGGIPVRSMARRLTSLRDVLLPGVIVPADGSRDASLTIDTEFHAKDLALLRLLGAASEPQVVRPDDHEQWYHEWEAAARASYRAWAASTGVAVQPAKVRIALGDTYRGLDIMCDLSTEGRQRLSELILRGRSAPWIVDSTGGPRMPFTNPAVWWVAKHGVLSTAFGAMPVRDCYARIPGLPNELLPVANVTADQAKSLGLRSQLTEHDWHRILLRPWAFLQQTQLNLLYGLAASIGAPAPDEIGVEIGTKKTLVAPDQAYVTLHEGDFKLLTAAGYPVLVATSRDQMTELIRRWGLEDAHGLVHRSVLPTISGEATRLVDRFPGVRAVVAGDPDFDLFPCSDLSVEVTMRDGPVAIQTDRSVVRDGDKVVYFLDSTTDSDLLAILNVELRLGLSAIDEKRVIDIGERRDKNQLRDRVQKEEDQDRKLIMLAGVSALRNEVPVGAVELIESRQSRKVEDEDIAALARASKGAGLLERLAPAIEEKGISLPRLKGGYQARRTVQDLGLAPEFAGSTVPAPPPRFEVIGPVALPKLHDFQELVVDKLLQVLRPGGKNRGIISLPTGSGKTRVAVEALIRHIRESDSEPLIIWIAQSDELCEQAVETWSYTWSALAPPAAKLTISRLWGSNDTTPAEDSAHLVVATDRKLLSLSEKKSHEWLTDADVVLVDEAHTSITKTYTELFRWLKRSARERDRVLIGLSASPYRGHNEEQTLTLINRYDSNLLTDGVLGPHPHQELQRRGILARVRHLELDGMTLTPGKSRQTSDSDAMHLADYRIDLNAVATNDQRNRRILDSLESMPADMTALVFTASVQHAELLAAVLCHSGVPAAALAGHTPVSERRRLIERFKAKDIRVLTNYNVLSQGFDAPRVGAVYVTRPTFSPNRYQQMIGRGLRGPGNGGSEEVLIVNVRDNIEAFGTELAFHHFDRLWSNNEH</sequence>
<dbReference type="InterPro" id="IPR027417">
    <property type="entry name" value="P-loop_NTPase"/>
</dbReference>
<evidence type="ECO:0000313" key="4">
    <source>
        <dbReference type="Proteomes" id="UP000031364"/>
    </source>
</evidence>
<dbReference type="PROSITE" id="PS51194">
    <property type="entry name" value="HELICASE_CTER"/>
    <property type="match status" value="1"/>
</dbReference>
<dbReference type="EMBL" id="JNFP01000063">
    <property type="protein sequence ID" value="KIA60651.1"/>
    <property type="molecule type" value="Genomic_DNA"/>
</dbReference>
<gene>
    <name evidence="3" type="ORF">FG87_35865</name>
</gene>